<organism evidence="3 4">
    <name type="scientific">Moryella indoligenes</name>
    <dbReference type="NCBI Taxonomy" id="371674"/>
    <lineage>
        <taxon>Bacteria</taxon>
        <taxon>Bacillati</taxon>
        <taxon>Bacillota</taxon>
        <taxon>Clostridia</taxon>
        <taxon>Lachnospirales</taxon>
        <taxon>Lachnospiraceae</taxon>
        <taxon>Moryella</taxon>
    </lineage>
</organism>
<feature type="transmembrane region" description="Helical" evidence="1">
    <location>
        <begin position="58"/>
        <end position="75"/>
    </location>
</feature>
<accession>A0AAE4AKL6</accession>
<evidence type="ECO:0000313" key="3">
    <source>
        <dbReference type="EMBL" id="MDQ0152140.1"/>
    </source>
</evidence>
<keyword evidence="4" id="KW-1185">Reference proteome</keyword>
<proteinExistence type="predicted"/>
<keyword evidence="1" id="KW-0472">Membrane</keyword>
<evidence type="ECO:0000259" key="2">
    <source>
        <dbReference type="Pfam" id="PF14317"/>
    </source>
</evidence>
<dbReference type="Pfam" id="PF14317">
    <property type="entry name" value="YcxB"/>
    <property type="match status" value="1"/>
</dbReference>
<name>A0AAE4AKL6_9FIRM</name>
<evidence type="ECO:0000313" key="4">
    <source>
        <dbReference type="Proteomes" id="UP001241537"/>
    </source>
</evidence>
<evidence type="ECO:0000256" key="1">
    <source>
        <dbReference type="SAM" id="Phobius"/>
    </source>
</evidence>
<dbReference type="InterPro" id="IPR025588">
    <property type="entry name" value="YcxB-like_C"/>
</dbReference>
<keyword evidence="1" id="KW-1133">Transmembrane helix</keyword>
<keyword evidence="1" id="KW-0812">Transmembrane</keyword>
<dbReference type="Proteomes" id="UP001241537">
    <property type="component" value="Unassembled WGS sequence"/>
</dbReference>
<dbReference type="EMBL" id="JAUSTO010000004">
    <property type="protein sequence ID" value="MDQ0152140.1"/>
    <property type="molecule type" value="Genomic_DNA"/>
</dbReference>
<protein>
    <recommendedName>
        <fullName evidence="2">YcxB-like C-terminal domain-containing protein</fullName>
    </recommendedName>
</protein>
<dbReference type="AlphaFoldDB" id="A0AAE4AKL6"/>
<dbReference type="RefSeq" id="WP_307253501.1">
    <property type="nucleotide sequence ID" value="NZ_JAUSTO010000004.1"/>
</dbReference>
<gene>
    <name evidence="3" type="ORF">J2S20_000825</name>
</gene>
<feature type="domain" description="YcxB-like C-terminal" evidence="2">
    <location>
        <begin position="116"/>
        <end position="162"/>
    </location>
</feature>
<sequence length="182" mass="20778">MNTIYANYELTMSDFRKASYFGLFLRHRLPLRIMFIVLLISLLYSIAAAAGFGSANPLVFFIAAGYLGWGLLLFAQTELNILRYIRSPQSLIDSHCSCTVDRSSFHLRIPDHAVDVRHPLSQLTCAFELSHLFLFYISAQDVYLLPKRSLKAQEITALRQLLRRKLGVNFGSRFDKAVAMRL</sequence>
<reference evidence="3" key="1">
    <citation type="submission" date="2023-07" db="EMBL/GenBank/DDBJ databases">
        <title>Genomic Encyclopedia of Type Strains, Phase IV (KMG-IV): sequencing the most valuable type-strain genomes for metagenomic binning, comparative biology and taxonomic classification.</title>
        <authorList>
            <person name="Goeker M."/>
        </authorList>
    </citation>
    <scope>NUCLEOTIDE SEQUENCE</scope>
    <source>
        <strain evidence="3">DSM 19659</strain>
    </source>
</reference>
<comment type="caution">
    <text evidence="3">The sequence shown here is derived from an EMBL/GenBank/DDBJ whole genome shotgun (WGS) entry which is preliminary data.</text>
</comment>
<feature type="transmembrane region" description="Helical" evidence="1">
    <location>
        <begin position="33"/>
        <end position="52"/>
    </location>
</feature>